<gene>
    <name evidence="4" type="ORF">DI556_17395</name>
</gene>
<evidence type="ECO:0000256" key="1">
    <source>
        <dbReference type="ARBA" id="ARBA00022793"/>
    </source>
</evidence>
<evidence type="ECO:0000259" key="3">
    <source>
        <dbReference type="Pfam" id="PF02775"/>
    </source>
</evidence>
<evidence type="ECO:0000256" key="2">
    <source>
        <dbReference type="ARBA" id="ARBA00023239"/>
    </source>
</evidence>
<dbReference type="PANTHER" id="PTHR42818">
    <property type="entry name" value="SULFOPYRUVATE DECARBOXYLASE SUBUNIT ALPHA"/>
    <property type="match status" value="1"/>
</dbReference>
<keyword evidence="2" id="KW-0456">Lyase</keyword>
<dbReference type="GO" id="GO:0044281">
    <property type="term" value="P:small molecule metabolic process"/>
    <property type="evidence" value="ECO:0007669"/>
    <property type="project" value="UniProtKB-ARBA"/>
</dbReference>
<dbReference type="GO" id="GO:0016831">
    <property type="term" value="F:carboxy-lyase activity"/>
    <property type="evidence" value="ECO:0007669"/>
    <property type="project" value="UniProtKB-KW"/>
</dbReference>
<accession>A0A2W5N2J7</accession>
<sequence>MGEVMKGGTLDRREVVSALLEGREDLLVVTGLGSASYDVMAAGDHDNNYYLWAAMGSAVMTGLGLAKARPDHSVVVITGDGEALMGFGALATVAVQAPANLTIVVLDNGHFGETGMQVSHAGRGIEFDKVAASCGFGWTDRVTEMAGVAALRAKFAARDTGVKLAVVKIAAAEAPRVLPPRDGAYIKNRFRAALGFQPI</sequence>
<dbReference type="Gene3D" id="3.40.50.970">
    <property type="match status" value="1"/>
</dbReference>
<dbReference type="InterPro" id="IPR029061">
    <property type="entry name" value="THDP-binding"/>
</dbReference>
<dbReference type="PANTHER" id="PTHR42818:SF1">
    <property type="entry name" value="SULFOPYRUVATE DECARBOXYLASE"/>
    <property type="match status" value="1"/>
</dbReference>
<dbReference type="InterPro" id="IPR011766">
    <property type="entry name" value="TPP_enzyme_TPP-bd"/>
</dbReference>
<feature type="domain" description="Thiamine pyrophosphate enzyme TPP-binding" evidence="3">
    <location>
        <begin position="48"/>
        <end position="150"/>
    </location>
</feature>
<dbReference type="AlphaFoldDB" id="A0A2W5N2J7"/>
<dbReference type="GO" id="GO:0030976">
    <property type="term" value="F:thiamine pyrophosphate binding"/>
    <property type="evidence" value="ECO:0007669"/>
    <property type="project" value="InterPro"/>
</dbReference>
<dbReference type="InterPro" id="IPR051818">
    <property type="entry name" value="TPP_dependent_decarboxylase"/>
</dbReference>
<keyword evidence="1" id="KW-0210">Decarboxylase</keyword>
<comment type="caution">
    <text evidence="4">The sequence shown here is derived from an EMBL/GenBank/DDBJ whole genome shotgun (WGS) entry which is preliminary data.</text>
</comment>
<proteinExistence type="predicted"/>
<dbReference type="EMBL" id="QFPW01000016">
    <property type="protein sequence ID" value="PZQ47616.1"/>
    <property type="molecule type" value="Genomic_DNA"/>
</dbReference>
<name>A0A2W5N2J7_RHOSU</name>
<dbReference type="SUPFAM" id="SSF52518">
    <property type="entry name" value="Thiamin diphosphate-binding fold (THDP-binding)"/>
    <property type="match status" value="1"/>
</dbReference>
<dbReference type="Proteomes" id="UP000249185">
    <property type="component" value="Unassembled WGS sequence"/>
</dbReference>
<organism evidence="4 5">
    <name type="scientific">Rhodovulum sulfidophilum</name>
    <name type="common">Rhodobacter sulfidophilus</name>
    <dbReference type="NCBI Taxonomy" id="35806"/>
    <lineage>
        <taxon>Bacteria</taxon>
        <taxon>Pseudomonadati</taxon>
        <taxon>Pseudomonadota</taxon>
        <taxon>Alphaproteobacteria</taxon>
        <taxon>Rhodobacterales</taxon>
        <taxon>Paracoccaceae</taxon>
        <taxon>Rhodovulum</taxon>
    </lineage>
</organism>
<reference evidence="4 5" key="1">
    <citation type="submission" date="2017-08" db="EMBL/GenBank/DDBJ databases">
        <title>Infants hospitalized years apart are colonized by the same room-sourced microbial strains.</title>
        <authorList>
            <person name="Brooks B."/>
            <person name="Olm M.R."/>
            <person name="Firek B.A."/>
            <person name="Baker R."/>
            <person name="Thomas B.C."/>
            <person name="Morowitz M.J."/>
            <person name="Banfield J.F."/>
        </authorList>
    </citation>
    <scope>NUCLEOTIDE SEQUENCE [LARGE SCALE GENOMIC DNA]</scope>
    <source>
        <strain evidence="4">S2_005_002_R2_34</strain>
    </source>
</reference>
<dbReference type="Pfam" id="PF02775">
    <property type="entry name" value="TPP_enzyme_C"/>
    <property type="match status" value="1"/>
</dbReference>
<evidence type="ECO:0000313" key="4">
    <source>
        <dbReference type="EMBL" id="PZQ47616.1"/>
    </source>
</evidence>
<evidence type="ECO:0000313" key="5">
    <source>
        <dbReference type="Proteomes" id="UP000249185"/>
    </source>
</evidence>
<protein>
    <submittedName>
        <fullName evidence="4">Aldehyde dehydrogenase</fullName>
    </submittedName>
</protein>